<dbReference type="Proteomes" id="UP000326759">
    <property type="component" value="Unassembled WGS sequence"/>
</dbReference>
<feature type="domain" description="Glycoside hydrolase family 2 catalytic" evidence="2">
    <location>
        <begin position="1"/>
        <end position="59"/>
    </location>
</feature>
<dbReference type="SUPFAM" id="SSF51445">
    <property type="entry name" value="(Trans)glycosidases"/>
    <property type="match status" value="1"/>
</dbReference>
<name>A0A5N5SP68_9CRUS</name>
<accession>A0A5N5SP68</accession>
<gene>
    <name evidence="3" type="ORF">Anas_11857</name>
</gene>
<organism evidence="3 4">
    <name type="scientific">Armadillidium nasatum</name>
    <dbReference type="NCBI Taxonomy" id="96803"/>
    <lineage>
        <taxon>Eukaryota</taxon>
        <taxon>Metazoa</taxon>
        <taxon>Ecdysozoa</taxon>
        <taxon>Arthropoda</taxon>
        <taxon>Crustacea</taxon>
        <taxon>Multicrustacea</taxon>
        <taxon>Malacostraca</taxon>
        <taxon>Eumalacostraca</taxon>
        <taxon>Peracarida</taxon>
        <taxon>Isopoda</taxon>
        <taxon>Oniscidea</taxon>
        <taxon>Crinocheta</taxon>
        <taxon>Armadillidiidae</taxon>
        <taxon>Armadillidium</taxon>
    </lineage>
</organism>
<dbReference type="PANTHER" id="PTHR10066:SF67">
    <property type="entry name" value="BETA-GLUCURONIDASE"/>
    <property type="match status" value="1"/>
</dbReference>
<evidence type="ECO:0000259" key="2">
    <source>
        <dbReference type="Pfam" id="PF02836"/>
    </source>
</evidence>
<dbReference type="GO" id="GO:0019391">
    <property type="term" value="P:glucuronoside catabolic process"/>
    <property type="evidence" value="ECO:0007669"/>
    <property type="project" value="TreeGrafter"/>
</dbReference>
<dbReference type="EMBL" id="SEYY01022014">
    <property type="protein sequence ID" value="KAB7495875.1"/>
    <property type="molecule type" value="Genomic_DNA"/>
</dbReference>
<dbReference type="AlphaFoldDB" id="A0A5N5SP68"/>
<dbReference type="PROSITE" id="PS00608">
    <property type="entry name" value="GLYCOSYL_HYDROL_F2_2"/>
    <property type="match status" value="1"/>
</dbReference>
<reference evidence="3 4" key="1">
    <citation type="journal article" date="2019" name="PLoS Biol.">
        <title>Sex chromosomes control vertical transmission of feminizing Wolbachia symbionts in an isopod.</title>
        <authorList>
            <person name="Becking T."/>
            <person name="Chebbi M.A."/>
            <person name="Giraud I."/>
            <person name="Moumen B."/>
            <person name="Laverre T."/>
            <person name="Caubet Y."/>
            <person name="Peccoud J."/>
            <person name="Gilbert C."/>
            <person name="Cordaux R."/>
        </authorList>
    </citation>
    <scope>NUCLEOTIDE SEQUENCE [LARGE SCALE GENOMIC DNA]</scope>
    <source>
        <strain evidence="3">ANa2</strain>
        <tissue evidence="3">Whole body excluding digestive tract and cuticle</tissue>
    </source>
</reference>
<dbReference type="GO" id="GO:0030246">
    <property type="term" value="F:carbohydrate binding"/>
    <property type="evidence" value="ECO:0007669"/>
    <property type="project" value="TreeGrafter"/>
</dbReference>
<dbReference type="Gene3D" id="3.20.20.80">
    <property type="entry name" value="Glycosidases"/>
    <property type="match status" value="1"/>
</dbReference>
<dbReference type="InterPro" id="IPR023232">
    <property type="entry name" value="Glyco_hydro_2_AS"/>
</dbReference>
<dbReference type="Pfam" id="PF02836">
    <property type="entry name" value="Glyco_hydro_2_C"/>
    <property type="match status" value="1"/>
</dbReference>
<protein>
    <recommendedName>
        <fullName evidence="2">Glycoside hydrolase family 2 catalytic domain-containing protein</fullName>
    </recommendedName>
</protein>
<dbReference type="InterPro" id="IPR017853">
    <property type="entry name" value="GH"/>
</dbReference>
<dbReference type="InterPro" id="IPR006103">
    <property type="entry name" value="Glyco_hydro_2_cat"/>
</dbReference>
<evidence type="ECO:0000313" key="3">
    <source>
        <dbReference type="EMBL" id="KAB7495875.1"/>
    </source>
</evidence>
<comment type="caution">
    <text evidence="3">The sequence shown here is derived from an EMBL/GenBank/DDBJ whole genome shotgun (WGS) entry which is preliminary data.</text>
</comment>
<evidence type="ECO:0000256" key="1">
    <source>
        <dbReference type="ARBA" id="ARBA00007401"/>
    </source>
</evidence>
<dbReference type="GO" id="GO:0005975">
    <property type="term" value="P:carbohydrate metabolic process"/>
    <property type="evidence" value="ECO:0007669"/>
    <property type="project" value="InterPro"/>
</dbReference>
<sequence>MDMADEEGIMVIDESPAVNLEDFGSDLLEKHKSIQAALYKRDKNRPSVIMWSVANEPRSQQIPAGPYFG</sequence>
<dbReference type="GO" id="GO:0005615">
    <property type="term" value="C:extracellular space"/>
    <property type="evidence" value="ECO:0007669"/>
    <property type="project" value="TreeGrafter"/>
</dbReference>
<dbReference type="PANTHER" id="PTHR10066">
    <property type="entry name" value="BETA-GLUCURONIDASE"/>
    <property type="match status" value="1"/>
</dbReference>
<keyword evidence="4" id="KW-1185">Reference proteome</keyword>
<dbReference type="OrthoDB" id="408532at2759"/>
<comment type="similarity">
    <text evidence="1">Belongs to the glycosyl hydrolase 2 family.</text>
</comment>
<proteinExistence type="inferred from homology"/>
<dbReference type="GO" id="GO:0004566">
    <property type="term" value="F:beta-glucuronidase activity"/>
    <property type="evidence" value="ECO:0007669"/>
    <property type="project" value="TreeGrafter"/>
</dbReference>
<evidence type="ECO:0000313" key="4">
    <source>
        <dbReference type="Proteomes" id="UP000326759"/>
    </source>
</evidence>